<organism evidence="1 2">
    <name type="scientific">Streptomyces narbonensis</name>
    <dbReference type="NCBI Taxonomy" id="67333"/>
    <lineage>
        <taxon>Bacteria</taxon>
        <taxon>Bacillati</taxon>
        <taxon>Actinomycetota</taxon>
        <taxon>Actinomycetes</taxon>
        <taxon>Kitasatosporales</taxon>
        <taxon>Streptomycetaceae</taxon>
        <taxon>Streptomyces</taxon>
    </lineage>
</organism>
<reference evidence="1 2" key="1">
    <citation type="submission" date="2024-06" db="EMBL/GenBank/DDBJ databases">
        <title>The Natural Products Discovery Center: Release of the First 8490 Sequenced Strains for Exploring Actinobacteria Biosynthetic Diversity.</title>
        <authorList>
            <person name="Kalkreuter E."/>
            <person name="Kautsar S.A."/>
            <person name="Yang D."/>
            <person name="Bader C.D."/>
            <person name="Teijaro C.N."/>
            <person name="Fluegel L."/>
            <person name="Davis C.M."/>
            <person name="Simpson J.R."/>
            <person name="Lauterbach L."/>
            <person name="Steele A.D."/>
            <person name="Gui C."/>
            <person name="Meng S."/>
            <person name="Li G."/>
            <person name="Viehrig K."/>
            <person name="Ye F."/>
            <person name="Su P."/>
            <person name="Kiefer A.F."/>
            <person name="Nichols A."/>
            <person name="Cepeda A.J."/>
            <person name="Yan W."/>
            <person name="Fan B."/>
            <person name="Jiang Y."/>
            <person name="Adhikari A."/>
            <person name="Zheng C.-J."/>
            <person name="Schuster L."/>
            <person name="Cowan T.M."/>
            <person name="Smanski M.J."/>
            <person name="Chevrette M.G."/>
            <person name="De Carvalho L.P.S."/>
            <person name="Shen B."/>
        </authorList>
    </citation>
    <scope>NUCLEOTIDE SEQUENCE [LARGE SCALE GENOMIC DNA]</scope>
    <source>
        <strain evidence="1 2">NPDC045974</strain>
    </source>
</reference>
<sequence>MWASIVAVLGTLAGALTAGLLAHRAARTARAEQRADRYREDQIAAVADFAAALDAHRSAMFHRERLAMEESSAAAVQRDGVASAEMTEHHQEAQTKSHDTRAAITAPHVRLQVLAPALAVPAQTAADATYAMRKANSRADLDAMRRTAKDASAAFVNAAATLLASGRA</sequence>
<dbReference type="RefSeq" id="WP_358478514.1">
    <property type="nucleotide sequence ID" value="NZ_JBEZAE010000054.1"/>
</dbReference>
<evidence type="ECO:0000313" key="1">
    <source>
        <dbReference type="EMBL" id="MEU7075997.1"/>
    </source>
</evidence>
<gene>
    <name evidence="1" type="ORF">AB0A88_38650</name>
</gene>
<evidence type="ECO:0008006" key="3">
    <source>
        <dbReference type="Google" id="ProtNLM"/>
    </source>
</evidence>
<comment type="caution">
    <text evidence="1">The sequence shown here is derived from an EMBL/GenBank/DDBJ whole genome shotgun (WGS) entry which is preliminary data.</text>
</comment>
<proteinExistence type="predicted"/>
<name>A0ABV3CML2_9ACTN</name>
<evidence type="ECO:0000313" key="2">
    <source>
        <dbReference type="Proteomes" id="UP001551329"/>
    </source>
</evidence>
<keyword evidence="2" id="KW-1185">Reference proteome</keyword>
<dbReference type="EMBL" id="JBEZAE010000054">
    <property type="protein sequence ID" value="MEU7075997.1"/>
    <property type="molecule type" value="Genomic_DNA"/>
</dbReference>
<accession>A0ABV3CML2</accession>
<protein>
    <recommendedName>
        <fullName evidence="3">Protein kilB</fullName>
    </recommendedName>
</protein>
<dbReference type="Proteomes" id="UP001551329">
    <property type="component" value="Unassembled WGS sequence"/>
</dbReference>